<comment type="caution">
    <text evidence="2">The sequence shown here is derived from an EMBL/GenBank/DDBJ whole genome shotgun (WGS) entry which is preliminary data.</text>
</comment>
<keyword evidence="3" id="KW-1185">Reference proteome</keyword>
<dbReference type="EMBL" id="NBNE01015576">
    <property type="protein sequence ID" value="OWY93719.1"/>
    <property type="molecule type" value="Genomic_DNA"/>
</dbReference>
<gene>
    <name evidence="2" type="ORF">PHMEG_00036785</name>
</gene>
<dbReference type="Proteomes" id="UP000198211">
    <property type="component" value="Unassembled WGS sequence"/>
</dbReference>
<name>A0A225UNK8_9STRA</name>
<accession>A0A225UNK8</accession>
<proteinExistence type="predicted"/>
<evidence type="ECO:0000313" key="3">
    <source>
        <dbReference type="Proteomes" id="UP000198211"/>
    </source>
</evidence>
<protein>
    <submittedName>
        <fullName evidence="2">Uncharacterized protein</fullName>
    </submittedName>
</protein>
<dbReference type="AlphaFoldDB" id="A0A225UNK8"/>
<feature type="compositionally biased region" description="Polar residues" evidence="1">
    <location>
        <begin position="304"/>
        <end position="317"/>
    </location>
</feature>
<evidence type="ECO:0000256" key="1">
    <source>
        <dbReference type="SAM" id="MobiDB-lite"/>
    </source>
</evidence>
<reference evidence="3" key="1">
    <citation type="submission" date="2017-03" db="EMBL/GenBank/DDBJ databases">
        <title>Phytopthora megakarya and P. palmivora, two closely related causual agents of cacao black pod achieved similar genome size and gene model numbers by different mechanisms.</title>
        <authorList>
            <person name="Ali S."/>
            <person name="Shao J."/>
            <person name="Larry D.J."/>
            <person name="Kronmiller B."/>
            <person name="Shen D."/>
            <person name="Strem M.D."/>
            <person name="Melnick R.L."/>
            <person name="Guiltinan M.J."/>
            <person name="Tyler B.M."/>
            <person name="Meinhardt L.W."/>
            <person name="Bailey B.A."/>
        </authorList>
    </citation>
    <scope>NUCLEOTIDE SEQUENCE [LARGE SCALE GENOMIC DNA]</scope>
    <source>
        <strain evidence="3">zdho120</strain>
    </source>
</reference>
<feature type="region of interest" description="Disordered" evidence="1">
    <location>
        <begin position="287"/>
        <end position="355"/>
    </location>
</feature>
<dbReference type="OrthoDB" id="121093at2759"/>
<organism evidence="2 3">
    <name type="scientific">Phytophthora megakarya</name>
    <dbReference type="NCBI Taxonomy" id="4795"/>
    <lineage>
        <taxon>Eukaryota</taxon>
        <taxon>Sar</taxon>
        <taxon>Stramenopiles</taxon>
        <taxon>Oomycota</taxon>
        <taxon>Peronosporomycetes</taxon>
        <taxon>Peronosporales</taxon>
        <taxon>Peronosporaceae</taxon>
        <taxon>Phytophthora</taxon>
    </lineage>
</organism>
<sequence length="355" mass="39393">RKRSTRLAATVEDLLYPTCWEETSCGYEVFDIGMGFAVLLSPWELEVERIKENDCAFSQFVQSTITNFMDFDDSLAMVAPPTKGSPNTRLDPSLLYAQLPVDYCGYVLSFDDSAKTEKNGGYGSCSWILWKLPDWQIVIAANAYLETTTVNMAEYTGMNNGVQSALDFGADALVCLSHSRRFKARNPAIIRGDRMSKGLPCLIATENSLPSSSPSEYNAAVDSLAGEALESKVSKVVLSDHRKLELKELNRIQEMIYDTSADNHRTDDSDALKSVHEHATIAAITRSQTTSRKRVHFEEEQPVEKTNATPDLENTTEATRKEPTTEATRLSAELQWVPNAEAIDPITSKKNDGDV</sequence>
<feature type="non-terminal residue" evidence="2">
    <location>
        <position position="1"/>
    </location>
</feature>
<evidence type="ECO:0000313" key="2">
    <source>
        <dbReference type="EMBL" id="OWY93719.1"/>
    </source>
</evidence>